<evidence type="ECO:0000313" key="1">
    <source>
        <dbReference type="EMBL" id="MFC7081653.1"/>
    </source>
</evidence>
<sequence length="43" mass="4236">MASTRTAVAKGFSVAVVAVLVVIGGTSSCSSATSPRADCWSTC</sequence>
<name>A0ABD5WRB1_9EURY</name>
<dbReference type="EMBL" id="JBHSZH010000005">
    <property type="protein sequence ID" value="MFC7081653.1"/>
    <property type="molecule type" value="Genomic_DNA"/>
</dbReference>
<keyword evidence="2" id="KW-1185">Reference proteome</keyword>
<dbReference type="RefSeq" id="WP_382210110.1">
    <property type="nucleotide sequence ID" value="NZ_JBHSZH010000005.1"/>
</dbReference>
<dbReference type="Proteomes" id="UP001596407">
    <property type="component" value="Unassembled WGS sequence"/>
</dbReference>
<accession>A0ABD5WRB1</accession>
<evidence type="ECO:0000313" key="2">
    <source>
        <dbReference type="Proteomes" id="UP001596407"/>
    </source>
</evidence>
<gene>
    <name evidence="1" type="ORF">ACFQJ6_17660</name>
</gene>
<dbReference type="AlphaFoldDB" id="A0ABD5WRB1"/>
<protein>
    <submittedName>
        <fullName evidence="1">Uncharacterized protein</fullName>
    </submittedName>
</protein>
<proteinExistence type="predicted"/>
<reference evidence="1 2" key="1">
    <citation type="journal article" date="2019" name="Int. J. Syst. Evol. Microbiol.">
        <title>The Global Catalogue of Microorganisms (GCM) 10K type strain sequencing project: providing services to taxonomists for standard genome sequencing and annotation.</title>
        <authorList>
            <consortium name="The Broad Institute Genomics Platform"/>
            <consortium name="The Broad Institute Genome Sequencing Center for Infectious Disease"/>
            <person name="Wu L."/>
            <person name="Ma J."/>
        </authorList>
    </citation>
    <scope>NUCLEOTIDE SEQUENCE [LARGE SCALE GENOMIC DNA]</scope>
    <source>
        <strain evidence="1 2">DT72</strain>
    </source>
</reference>
<organism evidence="1 2">
    <name type="scientific">Halorussus caseinilyticus</name>
    <dbReference type="NCBI Taxonomy" id="3034025"/>
    <lineage>
        <taxon>Archaea</taxon>
        <taxon>Methanobacteriati</taxon>
        <taxon>Methanobacteriota</taxon>
        <taxon>Stenosarchaea group</taxon>
        <taxon>Halobacteria</taxon>
        <taxon>Halobacteriales</taxon>
        <taxon>Haladaptataceae</taxon>
        <taxon>Halorussus</taxon>
    </lineage>
</organism>
<dbReference type="PROSITE" id="PS51257">
    <property type="entry name" value="PROKAR_LIPOPROTEIN"/>
    <property type="match status" value="1"/>
</dbReference>
<comment type="caution">
    <text evidence="1">The sequence shown here is derived from an EMBL/GenBank/DDBJ whole genome shotgun (WGS) entry which is preliminary data.</text>
</comment>